<proteinExistence type="inferred from homology"/>
<sequence>MKLQIWDTAGQEHFRAVTRSYFRNAAGCILVYDVTRRQTFDQVSMWLNDIREQAHEEINICLVGNKSDLEDQRQVPYEEAKQWADSNGISHFLETSAKTGDNVLEAYTSVAQSIHSKIVGGRYNLQDKGHGVKANNSGLINLNVDASTKRKGGCC</sequence>
<dbReference type="InterPro" id="IPR027417">
    <property type="entry name" value="P-loop_NTPase"/>
</dbReference>
<dbReference type="PROSITE" id="PS51419">
    <property type="entry name" value="RAB"/>
    <property type="match status" value="1"/>
</dbReference>
<dbReference type="SMART" id="SM00175">
    <property type="entry name" value="RAB"/>
    <property type="match status" value="1"/>
</dbReference>
<evidence type="ECO:0000313" key="3">
    <source>
        <dbReference type="Proteomes" id="UP000189580"/>
    </source>
</evidence>
<reference evidence="2 3" key="1">
    <citation type="submission" date="2016-02" db="EMBL/GenBank/DDBJ databases">
        <title>Complete genome sequence and transcriptome regulation of the pentose utilising yeast Sugiyamaella lignohabitans.</title>
        <authorList>
            <person name="Bellasio M."/>
            <person name="Peymann A."/>
            <person name="Valli M."/>
            <person name="Sipitzky M."/>
            <person name="Graf A."/>
            <person name="Sauer M."/>
            <person name="Marx H."/>
            <person name="Mattanovich D."/>
        </authorList>
    </citation>
    <scope>NUCLEOTIDE SEQUENCE [LARGE SCALE GENOMIC DNA]</scope>
    <source>
        <strain evidence="2 3">CBS 10342</strain>
    </source>
</reference>
<name>A0A167BZI3_9ASCO</name>
<dbReference type="RefSeq" id="XP_018733497.1">
    <property type="nucleotide sequence ID" value="XM_018880847.1"/>
</dbReference>
<dbReference type="Pfam" id="PF00071">
    <property type="entry name" value="Ras"/>
    <property type="match status" value="1"/>
</dbReference>
<dbReference type="PROSITE" id="PS51421">
    <property type="entry name" value="RAS"/>
    <property type="match status" value="1"/>
</dbReference>
<evidence type="ECO:0000313" key="2">
    <source>
        <dbReference type="EMBL" id="ANB11020.1"/>
    </source>
</evidence>
<dbReference type="GeneID" id="30035879"/>
<dbReference type="PANTHER" id="PTHR47979">
    <property type="entry name" value="DRAB11-RELATED"/>
    <property type="match status" value="1"/>
</dbReference>
<dbReference type="Gene3D" id="3.40.50.300">
    <property type="entry name" value="P-loop containing nucleotide triphosphate hydrolases"/>
    <property type="match status" value="1"/>
</dbReference>
<dbReference type="OrthoDB" id="9989112at2759"/>
<protein>
    <submittedName>
        <fullName evidence="2">Rab family GTPase YPT1</fullName>
    </submittedName>
</protein>
<dbReference type="GO" id="GO:0003924">
    <property type="term" value="F:GTPase activity"/>
    <property type="evidence" value="ECO:0007669"/>
    <property type="project" value="InterPro"/>
</dbReference>
<dbReference type="PRINTS" id="PR00449">
    <property type="entry name" value="RASTRNSFRMNG"/>
</dbReference>
<evidence type="ECO:0000256" key="1">
    <source>
        <dbReference type="ARBA" id="ARBA00006270"/>
    </source>
</evidence>
<dbReference type="SMART" id="SM00173">
    <property type="entry name" value="RAS"/>
    <property type="match status" value="1"/>
</dbReference>
<dbReference type="FunFam" id="3.40.50.300:FF:001447">
    <property type="entry name" value="Ras-related protein Rab-1B"/>
    <property type="match status" value="1"/>
</dbReference>
<gene>
    <name evidence="2" type="primary">YPT1</name>
    <name evidence="2" type="ORF">AWJ20_3816</name>
</gene>
<dbReference type="SMART" id="SM00174">
    <property type="entry name" value="RHO"/>
    <property type="match status" value="1"/>
</dbReference>
<dbReference type="InterPro" id="IPR050209">
    <property type="entry name" value="Rab_GTPases_membrane_traffic"/>
</dbReference>
<dbReference type="InterPro" id="IPR005225">
    <property type="entry name" value="Small_GTP-bd"/>
</dbReference>
<dbReference type="KEGG" id="slb:AWJ20_3816"/>
<comment type="similarity">
    <text evidence="1">Belongs to the small GTPase superfamily. Rab family.</text>
</comment>
<dbReference type="Proteomes" id="UP000189580">
    <property type="component" value="Chromosome c"/>
</dbReference>
<dbReference type="CDD" id="cd00154">
    <property type="entry name" value="Rab"/>
    <property type="match status" value="1"/>
</dbReference>
<dbReference type="GO" id="GO:0005525">
    <property type="term" value="F:GTP binding"/>
    <property type="evidence" value="ECO:0007669"/>
    <property type="project" value="InterPro"/>
</dbReference>
<keyword evidence="3" id="KW-1185">Reference proteome</keyword>
<dbReference type="SUPFAM" id="SSF52540">
    <property type="entry name" value="P-loop containing nucleoside triphosphate hydrolases"/>
    <property type="match status" value="1"/>
</dbReference>
<dbReference type="NCBIfam" id="TIGR00231">
    <property type="entry name" value="small_GTP"/>
    <property type="match status" value="1"/>
</dbReference>
<dbReference type="AlphaFoldDB" id="A0A167BZI3"/>
<accession>A0A167BZI3</accession>
<dbReference type="EMBL" id="CP014500">
    <property type="protein sequence ID" value="ANB11020.1"/>
    <property type="molecule type" value="Genomic_DNA"/>
</dbReference>
<dbReference type="InterPro" id="IPR001806">
    <property type="entry name" value="Small_GTPase"/>
</dbReference>
<organism evidence="2 3">
    <name type="scientific">Sugiyamaella lignohabitans</name>
    <dbReference type="NCBI Taxonomy" id="796027"/>
    <lineage>
        <taxon>Eukaryota</taxon>
        <taxon>Fungi</taxon>
        <taxon>Dikarya</taxon>
        <taxon>Ascomycota</taxon>
        <taxon>Saccharomycotina</taxon>
        <taxon>Dipodascomycetes</taxon>
        <taxon>Dipodascales</taxon>
        <taxon>Trichomonascaceae</taxon>
        <taxon>Sugiyamaella</taxon>
    </lineage>
</organism>